<name>M3E8N6_9ACTN</name>
<organism evidence="2 3">
    <name type="scientific">Streptomyces bottropensis ATCC 25435</name>
    <dbReference type="NCBI Taxonomy" id="1054862"/>
    <lineage>
        <taxon>Bacteria</taxon>
        <taxon>Bacillati</taxon>
        <taxon>Actinomycetota</taxon>
        <taxon>Actinomycetes</taxon>
        <taxon>Kitasatosporales</taxon>
        <taxon>Streptomycetaceae</taxon>
        <taxon>Streptomyces</taxon>
    </lineage>
</organism>
<proteinExistence type="predicted"/>
<feature type="compositionally biased region" description="Basic and acidic residues" evidence="1">
    <location>
        <begin position="8"/>
        <end position="20"/>
    </location>
</feature>
<evidence type="ECO:0000313" key="3">
    <source>
        <dbReference type="Proteomes" id="UP000030760"/>
    </source>
</evidence>
<gene>
    <name evidence="2" type="ORF">SBD_5582</name>
</gene>
<dbReference type="Proteomes" id="UP000030760">
    <property type="component" value="Unassembled WGS sequence"/>
</dbReference>
<dbReference type="AlphaFoldDB" id="M3E8N6"/>
<reference evidence="3" key="1">
    <citation type="journal article" date="2013" name="Genome Announc.">
        <title>Draft Genome Sequence of Streptomyces bottropensis ATCC 25435, a Bottromycin-Producing Actinomycete.</title>
        <authorList>
            <person name="Zhang H."/>
            <person name="Zhou W."/>
            <person name="Zhuang Y."/>
            <person name="Liang X."/>
            <person name="Liu T."/>
        </authorList>
    </citation>
    <scope>NUCLEOTIDE SEQUENCE [LARGE SCALE GENOMIC DNA]</scope>
    <source>
        <strain evidence="3">ATCC 25435</strain>
    </source>
</reference>
<evidence type="ECO:0000256" key="1">
    <source>
        <dbReference type="SAM" id="MobiDB-lite"/>
    </source>
</evidence>
<accession>M3E8N6</accession>
<protein>
    <submittedName>
        <fullName evidence="2">Uncharacterized protein</fullName>
    </submittedName>
</protein>
<sequence>MAGQEPGPRTDARGPTRRDRTRTLLELGLDRSLCLIDHLAP</sequence>
<dbReference type="EMBL" id="KB405094">
    <property type="protein sequence ID" value="EMF52506.1"/>
    <property type="molecule type" value="Genomic_DNA"/>
</dbReference>
<evidence type="ECO:0000313" key="2">
    <source>
        <dbReference type="EMBL" id="EMF52506.1"/>
    </source>
</evidence>
<feature type="region of interest" description="Disordered" evidence="1">
    <location>
        <begin position="1"/>
        <end position="20"/>
    </location>
</feature>